<evidence type="ECO:0000313" key="3">
    <source>
        <dbReference type="Proteomes" id="UP000534783"/>
    </source>
</evidence>
<dbReference type="RefSeq" id="WP_168058511.1">
    <property type="nucleotide sequence ID" value="NZ_VTOW01000001.1"/>
</dbReference>
<proteinExistence type="predicted"/>
<dbReference type="EMBL" id="VTOW01000001">
    <property type="protein sequence ID" value="NKE70245.1"/>
    <property type="molecule type" value="Genomic_DNA"/>
</dbReference>
<protein>
    <recommendedName>
        <fullName evidence="1">STAS domain-containing protein</fullName>
    </recommendedName>
</protein>
<dbReference type="InterPro" id="IPR036513">
    <property type="entry name" value="STAS_dom_sf"/>
</dbReference>
<keyword evidence="3" id="KW-1185">Reference proteome</keyword>
<organism evidence="2 3">
    <name type="scientific">Candidatus Manganitrophus noduliformans</name>
    <dbReference type="NCBI Taxonomy" id="2606439"/>
    <lineage>
        <taxon>Bacteria</taxon>
        <taxon>Pseudomonadati</taxon>
        <taxon>Nitrospirota</taxon>
        <taxon>Nitrospiria</taxon>
        <taxon>Candidatus Troglogloeales</taxon>
        <taxon>Candidatus Manganitrophaceae</taxon>
        <taxon>Candidatus Manganitrophus</taxon>
    </lineage>
</organism>
<dbReference type="Gene3D" id="3.30.750.24">
    <property type="entry name" value="STAS domain"/>
    <property type="match status" value="1"/>
</dbReference>
<dbReference type="InterPro" id="IPR002645">
    <property type="entry name" value="STAS_dom"/>
</dbReference>
<gene>
    <name evidence="2" type="ORF">MNODULE_05740</name>
</gene>
<dbReference type="SUPFAM" id="SSF52091">
    <property type="entry name" value="SpoIIaa-like"/>
    <property type="match status" value="1"/>
</dbReference>
<accession>A0A7X6DN85</accession>
<evidence type="ECO:0000313" key="2">
    <source>
        <dbReference type="EMBL" id="NKE70245.1"/>
    </source>
</evidence>
<evidence type="ECO:0000259" key="1">
    <source>
        <dbReference type="PROSITE" id="PS50801"/>
    </source>
</evidence>
<reference evidence="2 3" key="1">
    <citation type="journal article" date="2020" name="Nature">
        <title>Bacterial chemolithoautotrophy via manganese oxidation.</title>
        <authorList>
            <person name="Yu H."/>
            <person name="Leadbetter J.R."/>
        </authorList>
    </citation>
    <scope>NUCLEOTIDE SEQUENCE [LARGE SCALE GENOMIC DNA]</scope>
    <source>
        <strain evidence="2 3">Mn-1</strain>
    </source>
</reference>
<dbReference type="Pfam" id="PF01740">
    <property type="entry name" value="STAS"/>
    <property type="match status" value="1"/>
</dbReference>
<dbReference type="Proteomes" id="UP000534783">
    <property type="component" value="Unassembled WGS sequence"/>
</dbReference>
<name>A0A7X6DN85_9BACT</name>
<feature type="domain" description="STAS" evidence="1">
    <location>
        <begin position="1"/>
        <end position="89"/>
    </location>
</feature>
<comment type="caution">
    <text evidence="2">The sequence shown here is derived from an EMBL/GenBank/DDBJ whole genome shotgun (WGS) entry which is preliminary data.</text>
</comment>
<dbReference type="PROSITE" id="PS50801">
    <property type="entry name" value="STAS"/>
    <property type="match status" value="1"/>
</dbReference>
<dbReference type="AlphaFoldDB" id="A0A7X6DN85"/>
<sequence length="89" mass="10232">MFKVSLVDSDEKTITLKLEGRIVGPWVNVLRGESDRWFSQQRRLILDFSEVTFIDSEGIDLAHALMRKGIHLVGFSLFLSEILEKARPE</sequence>